<dbReference type="EMBL" id="VJMH01005598">
    <property type="protein sequence ID" value="KAF0694134.1"/>
    <property type="molecule type" value="Genomic_DNA"/>
</dbReference>
<evidence type="ECO:0000256" key="4">
    <source>
        <dbReference type="SAM" id="Coils"/>
    </source>
</evidence>
<dbReference type="PROSITE" id="PS50294">
    <property type="entry name" value="WD_REPEATS_REGION"/>
    <property type="match status" value="1"/>
</dbReference>
<dbReference type="GO" id="GO:0003723">
    <property type="term" value="F:RNA binding"/>
    <property type="evidence" value="ECO:0007669"/>
    <property type="project" value="TreeGrafter"/>
</dbReference>
<sequence>MADDHLRAELAALRLEMDDKLTEASVKIFKLNEEMDLLAEANELLREENITLKAKLEERAGDAAFAALSLKEDAVPEALLTPGDNKLPAHEASVVEQAHVMNILSVGGHYFNPHLVASGGADKYVKVHHWQTKAVVAAFDAGAPVLAVSFHPVETHANYLLASGMDGKHHVLRLDGDVAAADAVLTHVQTFHDHNRQGNIRHVWLTTGFAFATAASDKAAHVYRAVDNDDSNVHFAIAKSYYFNGTVEALAAVPARDDRAELLVLAVRDDCYVHYVDCATLEKTRLNMNVDGIEHVSYTIMDMQTSPSGDFLLVATDANRHFVVKVQSNVVLRNFYGHKAGSYSQPRVVWHASEKYVISNTEGDGGLVMWCVASERIVERIKAHEKLLRDIWYTQQAGGVDLLVTGSYDKSLKLWKD</sequence>
<evidence type="ECO:0000313" key="6">
    <source>
        <dbReference type="EMBL" id="VFT91788.1"/>
    </source>
</evidence>
<reference evidence="6 7" key="1">
    <citation type="submission" date="2019-03" db="EMBL/GenBank/DDBJ databases">
        <authorList>
            <person name="Gaulin E."/>
            <person name="Dumas B."/>
        </authorList>
    </citation>
    <scope>NUCLEOTIDE SEQUENCE [LARGE SCALE GENOMIC DNA]</scope>
    <source>
        <strain evidence="6">CBS 568.67</strain>
    </source>
</reference>
<evidence type="ECO:0000256" key="3">
    <source>
        <dbReference type="PROSITE-ProRule" id="PRU00221"/>
    </source>
</evidence>
<protein>
    <submittedName>
        <fullName evidence="6">Aste57867_14974 protein</fullName>
    </submittedName>
</protein>
<dbReference type="PANTHER" id="PTHR44006">
    <property type="entry name" value="U5 SMALL NUCLEAR RIBONUCLEOPROTEIN 40 KDA PROTEIN"/>
    <property type="match status" value="1"/>
</dbReference>
<name>A0A485L3A6_9STRA</name>
<feature type="repeat" description="WD" evidence="3">
    <location>
        <begin position="381"/>
        <end position="417"/>
    </location>
</feature>
<keyword evidence="4" id="KW-0175">Coiled coil</keyword>
<evidence type="ECO:0000256" key="1">
    <source>
        <dbReference type="ARBA" id="ARBA00022574"/>
    </source>
</evidence>
<keyword evidence="1 3" id="KW-0853">WD repeat</keyword>
<dbReference type="AlphaFoldDB" id="A0A485L3A6"/>
<dbReference type="GO" id="GO:0071013">
    <property type="term" value="C:catalytic step 2 spliceosome"/>
    <property type="evidence" value="ECO:0007669"/>
    <property type="project" value="TreeGrafter"/>
</dbReference>
<dbReference type="SUPFAM" id="SSF50978">
    <property type="entry name" value="WD40 repeat-like"/>
    <property type="match status" value="1"/>
</dbReference>
<dbReference type="Gene3D" id="2.130.10.10">
    <property type="entry name" value="YVTN repeat-like/Quinoprotein amine dehydrogenase"/>
    <property type="match status" value="2"/>
</dbReference>
<organism evidence="6 7">
    <name type="scientific">Aphanomyces stellatus</name>
    <dbReference type="NCBI Taxonomy" id="120398"/>
    <lineage>
        <taxon>Eukaryota</taxon>
        <taxon>Sar</taxon>
        <taxon>Stramenopiles</taxon>
        <taxon>Oomycota</taxon>
        <taxon>Saprolegniomycetes</taxon>
        <taxon>Saprolegniales</taxon>
        <taxon>Verrucalvaceae</taxon>
        <taxon>Aphanomyces</taxon>
    </lineage>
</organism>
<keyword evidence="2" id="KW-0677">Repeat</keyword>
<proteinExistence type="predicted"/>
<dbReference type="InterPro" id="IPR001680">
    <property type="entry name" value="WD40_rpt"/>
</dbReference>
<dbReference type="InterPro" id="IPR052234">
    <property type="entry name" value="U5_snRNP_Component"/>
</dbReference>
<dbReference type="EMBL" id="CAADRA010005619">
    <property type="protein sequence ID" value="VFT91788.1"/>
    <property type="molecule type" value="Genomic_DNA"/>
</dbReference>
<accession>A0A485L3A6</accession>
<evidence type="ECO:0000256" key="2">
    <source>
        <dbReference type="ARBA" id="ARBA00022737"/>
    </source>
</evidence>
<keyword evidence="7" id="KW-1185">Reference proteome</keyword>
<gene>
    <name evidence="6" type="primary">Aste57867_14974</name>
    <name evidence="5" type="ORF">As57867_014918</name>
    <name evidence="6" type="ORF">ASTE57867_14974</name>
</gene>
<dbReference type="InterPro" id="IPR015943">
    <property type="entry name" value="WD40/YVTN_repeat-like_dom_sf"/>
</dbReference>
<evidence type="ECO:0000313" key="5">
    <source>
        <dbReference type="EMBL" id="KAF0694134.1"/>
    </source>
</evidence>
<dbReference type="InterPro" id="IPR036322">
    <property type="entry name" value="WD40_repeat_dom_sf"/>
</dbReference>
<dbReference type="PROSITE" id="PS50082">
    <property type="entry name" value="WD_REPEATS_2"/>
    <property type="match status" value="1"/>
</dbReference>
<dbReference type="PANTHER" id="PTHR44006:SF1">
    <property type="entry name" value="U5 SMALL NUCLEAR RIBONUCLEOPROTEIN 40 KDA PROTEIN"/>
    <property type="match status" value="1"/>
</dbReference>
<evidence type="ECO:0000313" key="7">
    <source>
        <dbReference type="Proteomes" id="UP000332933"/>
    </source>
</evidence>
<dbReference type="Proteomes" id="UP000332933">
    <property type="component" value="Unassembled WGS sequence"/>
</dbReference>
<dbReference type="SMART" id="SM00320">
    <property type="entry name" value="WD40"/>
    <property type="match status" value="5"/>
</dbReference>
<feature type="coiled-coil region" evidence="4">
    <location>
        <begin position="28"/>
        <end position="58"/>
    </location>
</feature>
<reference evidence="5" key="2">
    <citation type="submission" date="2019-06" db="EMBL/GenBank/DDBJ databases">
        <title>Genomics analysis of Aphanomyces spp. identifies a new class of oomycete effector associated with host adaptation.</title>
        <authorList>
            <person name="Gaulin E."/>
        </authorList>
    </citation>
    <scope>NUCLEOTIDE SEQUENCE</scope>
    <source>
        <strain evidence="5">CBS 578.67</strain>
    </source>
</reference>
<dbReference type="Pfam" id="PF00400">
    <property type="entry name" value="WD40"/>
    <property type="match status" value="1"/>
</dbReference>
<dbReference type="OrthoDB" id="1932312at2759"/>